<name>A0A9P6TBS5_9BASI</name>
<protein>
    <submittedName>
        <fullName evidence="1">Uncharacterized protein</fullName>
    </submittedName>
</protein>
<evidence type="ECO:0000313" key="2">
    <source>
        <dbReference type="Proteomes" id="UP000886653"/>
    </source>
</evidence>
<proteinExistence type="predicted"/>
<dbReference type="Proteomes" id="UP000886653">
    <property type="component" value="Unassembled WGS sequence"/>
</dbReference>
<comment type="caution">
    <text evidence="1">The sequence shown here is derived from an EMBL/GenBank/DDBJ whole genome shotgun (WGS) entry which is preliminary data.</text>
</comment>
<sequence>MTRSIAHHLSSASSRMRDLAAGASQCPRTEFRLPPPTAERDGLASELAFKPPQVWNQSWKACGDPIVGTSDLWDGLTSSRSERLERVLSCFPIFGMSEPVGLSSLRLRFTEPSARRFEFGAIPPPAPPRFGTGRSEQIIGADGTDGRVYPCAPSDAEIGLDWAECFRSVKWFSVASRGTKWIYLMVDRPV</sequence>
<organism evidence="1 2">
    <name type="scientific">Cronartium quercuum f. sp. fusiforme G11</name>
    <dbReference type="NCBI Taxonomy" id="708437"/>
    <lineage>
        <taxon>Eukaryota</taxon>
        <taxon>Fungi</taxon>
        <taxon>Dikarya</taxon>
        <taxon>Basidiomycota</taxon>
        <taxon>Pucciniomycotina</taxon>
        <taxon>Pucciniomycetes</taxon>
        <taxon>Pucciniales</taxon>
        <taxon>Coleosporiaceae</taxon>
        <taxon>Cronartium</taxon>
    </lineage>
</organism>
<dbReference type="AlphaFoldDB" id="A0A9P6TBS5"/>
<keyword evidence="2" id="KW-1185">Reference proteome</keyword>
<dbReference type="EMBL" id="MU167259">
    <property type="protein sequence ID" value="KAG0146586.1"/>
    <property type="molecule type" value="Genomic_DNA"/>
</dbReference>
<accession>A0A9P6TBS5</accession>
<gene>
    <name evidence="1" type="ORF">CROQUDRAFT_715519</name>
</gene>
<evidence type="ECO:0000313" key="1">
    <source>
        <dbReference type="EMBL" id="KAG0146586.1"/>
    </source>
</evidence>
<reference evidence="1" key="1">
    <citation type="submission" date="2013-11" db="EMBL/GenBank/DDBJ databases">
        <title>Genome sequence of the fusiform rust pathogen reveals effectors for host alternation and coevolution with pine.</title>
        <authorList>
            <consortium name="DOE Joint Genome Institute"/>
            <person name="Smith K."/>
            <person name="Pendleton A."/>
            <person name="Kubisiak T."/>
            <person name="Anderson C."/>
            <person name="Salamov A."/>
            <person name="Aerts A."/>
            <person name="Riley R."/>
            <person name="Clum A."/>
            <person name="Lindquist E."/>
            <person name="Ence D."/>
            <person name="Campbell M."/>
            <person name="Kronenberg Z."/>
            <person name="Feau N."/>
            <person name="Dhillon B."/>
            <person name="Hamelin R."/>
            <person name="Burleigh J."/>
            <person name="Smith J."/>
            <person name="Yandell M."/>
            <person name="Nelson C."/>
            <person name="Grigoriev I."/>
            <person name="Davis J."/>
        </authorList>
    </citation>
    <scope>NUCLEOTIDE SEQUENCE</scope>
    <source>
        <strain evidence="1">G11</strain>
    </source>
</reference>